<keyword evidence="4 5" id="KW-0472">Membrane</keyword>
<sequence>MTCANVYASVACSRVMLCAPASVRTFGDIGEMCMGKAGRFLVVSSQMAVCLLGPCVFLVLGGTLLSSMFANTFPQVTWLIIMVISVLPVCLTPTLKEGDGAAFAGCAGTVVADIIGIVVLLSGMQGHPSVPAPEFRIEQVLGAFGNFSLAFSAGVLISALQRQHSDPTKMPRIIFVTMTFISCLFLTLSVLAYSTVGCQISGNLLFSIFPDSKTGLAVLGFKADRGVAILAYLGMQLHITIAFAVFLHPAFYTLERLIIGMHLQSVYVDIEGERVQNPAVTTNRLVGKRVIQTDDSVLSSALVIDSLLPTTHTRKNLLNIDTLV</sequence>
<reference evidence="7" key="1">
    <citation type="journal article" date="2011" name="PLoS Biol.">
        <title>Gene gain and loss during evolution of obligate parasitism in the white rust pathogen of Arabidopsis thaliana.</title>
        <authorList>
            <person name="Kemen E."/>
            <person name="Gardiner A."/>
            <person name="Schultz-Larsen T."/>
            <person name="Kemen A.C."/>
            <person name="Balmuth A.L."/>
            <person name="Robert-Seilaniantz A."/>
            <person name="Bailey K."/>
            <person name="Holub E."/>
            <person name="Studholme D.J."/>
            <person name="Maclean D."/>
            <person name="Jones J.D."/>
        </authorList>
    </citation>
    <scope>NUCLEOTIDE SEQUENCE</scope>
</reference>
<accession>F0WIX6</accession>
<name>F0WIX6_9STRA</name>
<dbReference type="PANTHER" id="PTHR22950:SF349">
    <property type="entry name" value="AMINO ACID TRANSPORTER TRANSMEMBRANE DOMAIN-CONTAINING PROTEIN"/>
    <property type="match status" value="1"/>
</dbReference>
<dbReference type="AlphaFoldDB" id="F0WIX6"/>
<proteinExistence type="predicted"/>
<keyword evidence="3 5" id="KW-1133">Transmembrane helix</keyword>
<dbReference type="PANTHER" id="PTHR22950">
    <property type="entry name" value="AMINO ACID TRANSPORTER"/>
    <property type="match status" value="1"/>
</dbReference>
<feature type="transmembrane region" description="Helical" evidence="5">
    <location>
        <begin position="76"/>
        <end position="95"/>
    </location>
</feature>
<evidence type="ECO:0000256" key="4">
    <source>
        <dbReference type="ARBA" id="ARBA00023136"/>
    </source>
</evidence>
<protein>
    <submittedName>
        <fullName evidence="7">Amino Acid/Auxin Permease (AAAP) Family putative</fullName>
    </submittedName>
</protein>
<evidence type="ECO:0000256" key="3">
    <source>
        <dbReference type="ARBA" id="ARBA00022989"/>
    </source>
</evidence>
<evidence type="ECO:0000256" key="1">
    <source>
        <dbReference type="ARBA" id="ARBA00004141"/>
    </source>
</evidence>
<dbReference type="InterPro" id="IPR013057">
    <property type="entry name" value="AA_transpt_TM"/>
</dbReference>
<dbReference type="GO" id="GO:0015179">
    <property type="term" value="F:L-amino acid transmembrane transporter activity"/>
    <property type="evidence" value="ECO:0007669"/>
    <property type="project" value="TreeGrafter"/>
</dbReference>
<feature type="transmembrane region" description="Helical" evidence="5">
    <location>
        <begin position="102"/>
        <end position="121"/>
    </location>
</feature>
<evidence type="ECO:0000313" key="7">
    <source>
        <dbReference type="EMBL" id="CCA21222.1"/>
    </source>
</evidence>
<feature type="transmembrane region" description="Helical" evidence="5">
    <location>
        <begin position="141"/>
        <end position="161"/>
    </location>
</feature>
<comment type="subcellular location">
    <subcellularLocation>
        <location evidence="1">Membrane</location>
        <topology evidence="1">Multi-pass membrane protein</topology>
    </subcellularLocation>
</comment>
<evidence type="ECO:0000259" key="6">
    <source>
        <dbReference type="Pfam" id="PF01490"/>
    </source>
</evidence>
<dbReference type="Pfam" id="PF01490">
    <property type="entry name" value="Aa_trans"/>
    <property type="match status" value="1"/>
</dbReference>
<dbReference type="GO" id="GO:0005774">
    <property type="term" value="C:vacuolar membrane"/>
    <property type="evidence" value="ECO:0007669"/>
    <property type="project" value="TreeGrafter"/>
</dbReference>
<evidence type="ECO:0000256" key="2">
    <source>
        <dbReference type="ARBA" id="ARBA00022692"/>
    </source>
</evidence>
<reference evidence="7" key="2">
    <citation type="submission" date="2011-02" db="EMBL/GenBank/DDBJ databases">
        <authorList>
            <person name="MacLean D."/>
        </authorList>
    </citation>
    <scope>NUCLEOTIDE SEQUENCE</scope>
</reference>
<gene>
    <name evidence="7" type="primary">AlNc14C115G6512</name>
    <name evidence="7" type="ORF">ALNC14_073650</name>
</gene>
<dbReference type="EMBL" id="FR824160">
    <property type="protein sequence ID" value="CCA21222.1"/>
    <property type="molecule type" value="Genomic_DNA"/>
</dbReference>
<evidence type="ECO:0000256" key="5">
    <source>
        <dbReference type="SAM" id="Phobius"/>
    </source>
</evidence>
<feature type="transmembrane region" description="Helical" evidence="5">
    <location>
        <begin position="229"/>
        <end position="254"/>
    </location>
</feature>
<feature type="transmembrane region" description="Helical" evidence="5">
    <location>
        <begin position="48"/>
        <end position="70"/>
    </location>
</feature>
<dbReference type="HOGENOM" id="CLU_024289_0_0_1"/>
<keyword evidence="2 5" id="KW-0812">Transmembrane</keyword>
<organism evidence="7">
    <name type="scientific">Albugo laibachii Nc14</name>
    <dbReference type="NCBI Taxonomy" id="890382"/>
    <lineage>
        <taxon>Eukaryota</taxon>
        <taxon>Sar</taxon>
        <taxon>Stramenopiles</taxon>
        <taxon>Oomycota</taxon>
        <taxon>Peronosporomycetes</taxon>
        <taxon>Albuginales</taxon>
        <taxon>Albuginaceae</taxon>
        <taxon>Albugo</taxon>
    </lineage>
</organism>
<feature type="transmembrane region" description="Helical" evidence="5">
    <location>
        <begin position="173"/>
        <end position="196"/>
    </location>
</feature>
<feature type="domain" description="Amino acid transporter transmembrane" evidence="6">
    <location>
        <begin position="20"/>
        <end position="260"/>
    </location>
</feature>